<dbReference type="AlphaFoldDB" id="A0A5C8D973"/>
<dbReference type="Proteomes" id="UP000324638">
    <property type="component" value="Unassembled WGS sequence"/>
</dbReference>
<feature type="chain" id="PRO_5023021194" description="Lipoprotein" evidence="1">
    <location>
        <begin position="27"/>
        <end position="174"/>
    </location>
</feature>
<evidence type="ECO:0008006" key="4">
    <source>
        <dbReference type="Google" id="ProtNLM"/>
    </source>
</evidence>
<proteinExistence type="predicted"/>
<dbReference type="RefSeq" id="WP_147739068.1">
    <property type="nucleotide sequence ID" value="NZ_SAXU01000001.1"/>
</dbReference>
<gene>
    <name evidence="2" type="ORF">EPJ79_07830</name>
</gene>
<evidence type="ECO:0000313" key="3">
    <source>
        <dbReference type="Proteomes" id="UP000324638"/>
    </source>
</evidence>
<feature type="signal peptide" evidence="1">
    <location>
        <begin position="1"/>
        <end position="26"/>
    </location>
</feature>
<dbReference type="PROSITE" id="PS51257">
    <property type="entry name" value="PROKAR_LIPOPROTEIN"/>
    <property type="match status" value="1"/>
</dbReference>
<name>A0A5C8D973_9SPIR</name>
<reference evidence="2 3" key="1">
    <citation type="journal article" date="1992" name="Lakartidningen">
        <title>[Penicillin V and not amoxicillin is the first choice preparation in acute otitis].</title>
        <authorList>
            <person name="Kamme C."/>
            <person name="Lundgren K."/>
            <person name="Prellner K."/>
        </authorList>
    </citation>
    <scope>NUCLEOTIDE SEQUENCE [LARGE SCALE GENOMIC DNA]</scope>
    <source>
        <strain evidence="2 3">513A</strain>
    </source>
</reference>
<comment type="caution">
    <text evidence="2">The sequence shown here is derived from an EMBL/GenBank/DDBJ whole genome shotgun (WGS) entry which is preliminary data.</text>
</comment>
<accession>A0A5C8D973</accession>
<protein>
    <recommendedName>
        <fullName evidence="4">Lipoprotein</fullName>
    </recommendedName>
</protein>
<evidence type="ECO:0000313" key="2">
    <source>
        <dbReference type="EMBL" id="TXJ21031.1"/>
    </source>
</evidence>
<sequence length="174" mass="18312">MNNTKTIFKSLLIMIVAISLFTVSCSKDEGGTKTPTTPTIQKITDADLTSTLKALGELGDTSKTAINFGLMTDPANGTASITKAATEDKRLQKVKQTITTVFQTPLTPVSVTLNFSGSAAANNGSDLVATIVFTAKSGFEFDTTITGGDNYTYDAKAKTATLTLNIKPSGNWEA</sequence>
<organism evidence="2 3">
    <name type="scientific">Brachyspira aalborgi</name>
    <dbReference type="NCBI Taxonomy" id="29522"/>
    <lineage>
        <taxon>Bacteria</taxon>
        <taxon>Pseudomonadati</taxon>
        <taxon>Spirochaetota</taxon>
        <taxon>Spirochaetia</taxon>
        <taxon>Brachyspirales</taxon>
        <taxon>Brachyspiraceae</taxon>
        <taxon>Brachyspira</taxon>
    </lineage>
</organism>
<evidence type="ECO:0000256" key="1">
    <source>
        <dbReference type="SAM" id="SignalP"/>
    </source>
</evidence>
<keyword evidence="1" id="KW-0732">Signal</keyword>
<dbReference type="EMBL" id="SAXU01000001">
    <property type="protein sequence ID" value="TXJ21031.1"/>
    <property type="molecule type" value="Genomic_DNA"/>
</dbReference>